<reference evidence="1 2" key="1">
    <citation type="submission" date="2017-11" db="EMBL/GenBank/DDBJ databases">
        <title>De novo assembly and phasing of dikaryotic genomes from two isolates of Puccinia coronata f. sp. avenae, the causal agent of oat crown rust.</title>
        <authorList>
            <person name="Miller M.E."/>
            <person name="Zhang Y."/>
            <person name="Omidvar V."/>
            <person name="Sperschneider J."/>
            <person name="Schwessinger B."/>
            <person name="Raley C."/>
            <person name="Palmer J.M."/>
            <person name="Garnica D."/>
            <person name="Upadhyaya N."/>
            <person name="Rathjen J."/>
            <person name="Taylor J.M."/>
            <person name="Park R.F."/>
            <person name="Dodds P.N."/>
            <person name="Hirsch C.D."/>
            <person name="Kianian S.F."/>
            <person name="Figueroa M."/>
        </authorList>
    </citation>
    <scope>NUCLEOTIDE SEQUENCE [LARGE SCALE GENOMIC DNA]</scope>
    <source>
        <strain evidence="1">12SD80</strain>
    </source>
</reference>
<gene>
    <name evidence="1" type="ORF">PCASD_13480</name>
</gene>
<dbReference type="AlphaFoldDB" id="A0A2N5TEP1"/>
<evidence type="ECO:0000313" key="1">
    <source>
        <dbReference type="EMBL" id="PLW23909.1"/>
    </source>
</evidence>
<accession>A0A2N5TEP1</accession>
<proteinExistence type="predicted"/>
<protein>
    <submittedName>
        <fullName evidence="1">Uncharacterized protein</fullName>
    </submittedName>
</protein>
<organism evidence="1 2">
    <name type="scientific">Puccinia coronata f. sp. avenae</name>
    <dbReference type="NCBI Taxonomy" id="200324"/>
    <lineage>
        <taxon>Eukaryota</taxon>
        <taxon>Fungi</taxon>
        <taxon>Dikarya</taxon>
        <taxon>Basidiomycota</taxon>
        <taxon>Pucciniomycotina</taxon>
        <taxon>Pucciniomycetes</taxon>
        <taxon>Pucciniales</taxon>
        <taxon>Pucciniaceae</taxon>
        <taxon>Puccinia</taxon>
    </lineage>
</organism>
<comment type="caution">
    <text evidence="1">The sequence shown here is derived from an EMBL/GenBank/DDBJ whole genome shotgun (WGS) entry which is preliminary data.</text>
</comment>
<evidence type="ECO:0000313" key="2">
    <source>
        <dbReference type="Proteomes" id="UP000235392"/>
    </source>
</evidence>
<dbReference type="Proteomes" id="UP000235392">
    <property type="component" value="Unassembled WGS sequence"/>
</dbReference>
<dbReference type="EMBL" id="PGCI01000621">
    <property type="protein sequence ID" value="PLW23909.1"/>
    <property type="molecule type" value="Genomic_DNA"/>
</dbReference>
<name>A0A2N5TEP1_9BASI</name>
<sequence>MYNHFVHQIIMERYQKHVNGTGQHGSRGNLVIESDRRAIIEDTSSHSDDKYDEGSKGYIIKTLPFQSPAANDFFRVLDLVMLDAAQQVGGTSICTRVVPPTPQSTRFPEAPKRLPLDFYDPNWFNALETSDKDVVTNIKQVAFLPDVTESFSEEREELEKLCDQDFSDIYFNQLTVSYNLTNVGDPNNHYI</sequence>